<dbReference type="InterPro" id="IPR022026">
    <property type="entry name" value="DUF5981"/>
</dbReference>
<dbReference type="Pfam" id="PF12225">
    <property type="entry name" value="DUF5981"/>
    <property type="match status" value="1"/>
</dbReference>
<organism evidence="3 4">
    <name type="scientific">Dongia rigui</name>
    <dbReference type="NCBI Taxonomy" id="940149"/>
    <lineage>
        <taxon>Bacteria</taxon>
        <taxon>Pseudomonadati</taxon>
        <taxon>Pseudomonadota</taxon>
        <taxon>Alphaproteobacteria</taxon>
        <taxon>Rhodospirillales</taxon>
        <taxon>Dongiaceae</taxon>
        <taxon>Dongia</taxon>
    </lineage>
</organism>
<gene>
    <name evidence="3" type="ORF">SMD31_07915</name>
</gene>
<protein>
    <submittedName>
        <fullName evidence="3">Methylenetetrahydrofolate reductase C-terminal domain-containing protein</fullName>
    </submittedName>
</protein>
<comment type="caution">
    <text evidence="3">The sequence shown here is derived from an EMBL/GenBank/DDBJ whole genome shotgun (WGS) entry which is preliminary data.</text>
</comment>
<accession>A0ABU5DX00</accession>
<dbReference type="Proteomes" id="UP001271769">
    <property type="component" value="Unassembled WGS sequence"/>
</dbReference>
<feature type="region of interest" description="Disordered" evidence="1">
    <location>
        <begin position="149"/>
        <end position="184"/>
    </location>
</feature>
<evidence type="ECO:0000313" key="3">
    <source>
        <dbReference type="EMBL" id="MDY0871844.1"/>
    </source>
</evidence>
<proteinExistence type="predicted"/>
<name>A0ABU5DX00_9PROT</name>
<sequence length="184" mass="20424">MYAVRLWSVRHAKGLNRFYKAFERVIVALHPLWNKIGYEKIERPFQVMEKATKGLLFDCQMCGQCALSSTGMSCPMNCPKTLRNGPCGGVRPNGHCEVKPEMKCVWVQGWMGAENMGDLSKIQDVQLQVDNKIKGRSSWLRVVRMEKKVGEFAPKPPKAPPAKKPEAAKPDAAKPATPGEGKAA</sequence>
<dbReference type="RefSeq" id="WP_320500268.1">
    <property type="nucleotide sequence ID" value="NZ_JAXCLX010000001.1"/>
</dbReference>
<evidence type="ECO:0000256" key="1">
    <source>
        <dbReference type="SAM" id="MobiDB-lite"/>
    </source>
</evidence>
<feature type="compositionally biased region" description="Basic and acidic residues" evidence="1">
    <location>
        <begin position="163"/>
        <end position="172"/>
    </location>
</feature>
<keyword evidence="4" id="KW-1185">Reference proteome</keyword>
<reference evidence="3 4" key="1">
    <citation type="journal article" date="2013" name="Antonie Van Leeuwenhoek">
        <title>Dongia rigui sp. nov., isolated from freshwater of a large wetland in Korea.</title>
        <authorList>
            <person name="Baik K.S."/>
            <person name="Hwang Y.M."/>
            <person name="Choi J.S."/>
            <person name="Kwon J."/>
            <person name="Seong C.N."/>
        </authorList>
    </citation>
    <scope>NUCLEOTIDE SEQUENCE [LARGE SCALE GENOMIC DNA]</scope>
    <source>
        <strain evidence="3 4">04SU4-P</strain>
    </source>
</reference>
<feature type="domain" description="Methylene-tetrahydrofolate reductase C-terminal-like" evidence="2">
    <location>
        <begin position="40"/>
        <end position="130"/>
    </location>
</feature>
<dbReference type="EMBL" id="JAXCLX010000001">
    <property type="protein sequence ID" value="MDY0871844.1"/>
    <property type="molecule type" value="Genomic_DNA"/>
</dbReference>
<evidence type="ECO:0000259" key="2">
    <source>
        <dbReference type="Pfam" id="PF12225"/>
    </source>
</evidence>
<evidence type="ECO:0000313" key="4">
    <source>
        <dbReference type="Proteomes" id="UP001271769"/>
    </source>
</evidence>